<reference evidence="3" key="1">
    <citation type="journal article" date="2017" name="Cell">
        <title>Insights into land plant evolution garnered from the Marchantia polymorpha genome.</title>
        <authorList>
            <person name="Bowman J.L."/>
            <person name="Kohchi T."/>
            <person name="Yamato K.T."/>
            <person name="Jenkins J."/>
            <person name="Shu S."/>
            <person name="Ishizaki K."/>
            <person name="Yamaoka S."/>
            <person name="Nishihama R."/>
            <person name="Nakamura Y."/>
            <person name="Berger F."/>
            <person name="Adam C."/>
            <person name="Aki S.S."/>
            <person name="Althoff F."/>
            <person name="Araki T."/>
            <person name="Arteaga-Vazquez M.A."/>
            <person name="Balasubrmanian S."/>
            <person name="Barry K."/>
            <person name="Bauer D."/>
            <person name="Boehm C.R."/>
            <person name="Briginshaw L."/>
            <person name="Caballero-Perez J."/>
            <person name="Catarino B."/>
            <person name="Chen F."/>
            <person name="Chiyoda S."/>
            <person name="Chovatia M."/>
            <person name="Davies K.M."/>
            <person name="Delmans M."/>
            <person name="Demura T."/>
            <person name="Dierschke T."/>
            <person name="Dolan L."/>
            <person name="Dorantes-Acosta A.E."/>
            <person name="Eklund D.M."/>
            <person name="Florent S.N."/>
            <person name="Flores-Sandoval E."/>
            <person name="Fujiyama A."/>
            <person name="Fukuzawa H."/>
            <person name="Galik B."/>
            <person name="Grimanelli D."/>
            <person name="Grimwood J."/>
            <person name="Grossniklaus U."/>
            <person name="Hamada T."/>
            <person name="Haseloff J."/>
            <person name="Hetherington A.J."/>
            <person name="Higo A."/>
            <person name="Hirakawa Y."/>
            <person name="Hundley H.N."/>
            <person name="Ikeda Y."/>
            <person name="Inoue K."/>
            <person name="Inoue S.I."/>
            <person name="Ishida S."/>
            <person name="Jia Q."/>
            <person name="Kakita M."/>
            <person name="Kanazawa T."/>
            <person name="Kawai Y."/>
            <person name="Kawashima T."/>
            <person name="Kennedy M."/>
            <person name="Kinose K."/>
            <person name="Kinoshita T."/>
            <person name="Kohara Y."/>
            <person name="Koide E."/>
            <person name="Komatsu K."/>
            <person name="Kopischke S."/>
            <person name="Kubo M."/>
            <person name="Kyozuka J."/>
            <person name="Lagercrantz U."/>
            <person name="Lin S.S."/>
            <person name="Lindquist E."/>
            <person name="Lipzen A.M."/>
            <person name="Lu C.W."/>
            <person name="De Luna E."/>
            <person name="Martienssen R.A."/>
            <person name="Minamino N."/>
            <person name="Mizutani M."/>
            <person name="Mizutani M."/>
            <person name="Mochizuki N."/>
            <person name="Monte I."/>
            <person name="Mosher R."/>
            <person name="Nagasaki H."/>
            <person name="Nakagami H."/>
            <person name="Naramoto S."/>
            <person name="Nishitani K."/>
            <person name="Ohtani M."/>
            <person name="Okamoto T."/>
            <person name="Okumura M."/>
            <person name="Phillips J."/>
            <person name="Pollak B."/>
            <person name="Reinders A."/>
            <person name="Rovekamp M."/>
            <person name="Sano R."/>
            <person name="Sawa S."/>
            <person name="Schmid M.W."/>
            <person name="Shirakawa M."/>
            <person name="Solano R."/>
            <person name="Spunde A."/>
            <person name="Suetsugu N."/>
            <person name="Sugano S."/>
            <person name="Sugiyama A."/>
            <person name="Sun R."/>
            <person name="Suzuki Y."/>
            <person name="Takenaka M."/>
            <person name="Takezawa D."/>
            <person name="Tomogane H."/>
            <person name="Tsuzuki M."/>
            <person name="Ueda T."/>
            <person name="Umeda M."/>
            <person name="Ward J.M."/>
            <person name="Watanabe Y."/>
            <person name="Yazaki K."/>
            <person name="Yokoyama R."/>
            <person name="Yoshitake Y."/>
            <person name="Yotsui I."/>
            <person name="Zachgo S."/>
            <person name="Schmutz J."/>
        </authorList>
    </citation>
    <scope>NUCLEOTIDE SEQUENCE [LARGE SCALE GENOMIC DNA]</scope>
    <source>
        <strain evidence="3">Tak-1</strain>
    </source>
</reference>
<evidence type="ECO:0000313" key="3">
    <source>
        <dbReference type="Proteomes" id="UP000244005"/>
    </source>
</evidence>
<gene>
    <name evidence="2" type="ORF">MARPO_0182s0012</name>
</gene>
<feature type="region of interest" description="Disordered" evidence="1">
    <location>
        <begin position="12"/>
        <end position="33"/>
    </location>
</feature>
<organism evidence="2 3">
    <name type="scientific">Marchantia polymorpha</name>
    <name type="common">Common liverwort</name>
    <name type="synonym">Marchantia aquatica</name>
    <dbReference type="NCBI Taxonomy" id="3197"/>
    <lineage>
        <taxon>Eukaryota</taxon>
        <taxon>Viridiplantae</taxon>
        <taxon>Streptophyta</taxon>
        <taxon>Embryophyta</taxon>
        <taxon>Marchantiophyta</taxon>
        <taxon>Marchantiopsida</taxon>
        <taxon>Marchantiidae</taxon>
        <taxon>Marchantiales</taxon>
        <taxon>Marchantiaceae</taxon>
        <taxon>Marchantia</taxon>
    </lineage>
</organism>
<protein>
    <submittedName>
        <fullName evidence="2">Uncharacterized protein</fullName>
    </submittedName>
</protein>
<keyword evidence="3" id="KW-1185">Reference proteome</keyword>
<sequence>MSLIFLGACASRTSDRRPADPTTGNWPVSTKPRSLRVLRPQLPSPSFPSPSSPFLAPLPQMSFCHSRGCRLFSIPHPPPSPSIHPSVHPSVRPIRPDEAPRSQPPASEGASMAFRMLGGRAHGTMGDGGHNCCAAGLSHGDDRALFCARGGEDVCENG</sequence>
<evidence type="ECO:0000256" key="1">
    <source>
        <dbReference type="SAM" id="MobiDB-lite"/>
    </source>
</evidence>
<dbReference type="Proteomes" id="UP000244005">
    <property type="component" value="Unassembled WGS sequence"/>
</dbReference>
<feature type="compositionally biased region" description="Polar residues" evidence="1">
    <location>
        <begin position="22"/>
        <end position="32"/>
    </location>
</feature>
<feature type="region of interest" description="Disordered" evidence="1">
    <location>
        <begin position="75"/>
        <end position="109"/>
    </location>
</feature>
<dbReference type="Gramene" id="Mp5g17370.1">
    <property type="protein sequence ID" value="Mp5g17370.1.cds1"/>
    <property type="gene ID" value="Mp5g17370"/>
</dbReference>
<proteinExistence type="predicted"/>
<dbReference type="EMBL" id="KZ772851">
    <property type="protein sequence ID" value="PTQ27830.1"/>
    <property type="molecule type" value="Genomic_DNA"/>
</dbReference>
<name>A0A2R6W1V8_MARPO</name>
<evidence type="ECO:0000313" key="2">
    <source>
        <dbReference type="EMBL" id="PTQ27830.1"/>
    </source>
</evidence>
<dbReference type="AlphaFoldDB" id="A0A2R6W1V8"/>
<accession>A0A2R6W1V8</accession>